<evidence type="ECO:0000256" key="1">
    <source>
        <dbReference type="SAM" id="MobiDB-lite"/>
    </source>
</evidence>
<dbReference type="OrthoDB" id="3404394at2"/>
<dbReference type="RefSeq" id="WP_130512806.1">
    <property type="nucleotide sequence ID" value="NZ_SHKY01000001.1"/>
</dbReference>
<comment type="caution">
    <text evidence="2">The sequence shown here is derived from an EMBL/GenBank/DDBJ whole genome shotgun (WGS) entry which is preliminary data.</text>
</comment>
<dbReference type="AlphaFoldDB" id="A0A4Q7ZTB7"/>
<evidence type="ECO:0000313" key="2">
    <source>
        <dbReference type="EMBL" id="RZU54457.1"/>
    </source>
</evidence>
<dbReference type="EMBL" id="SHKY01000001">
    <property type="protein sequence ID" value="RZU54457.1"/>
    <property type="molecule type" value="Genomic_DNA"/>
</dbReference>
<evidence type="ECO:0000313" key="3">
    <source>
        <dbReference type="Proteomes" id="UP000292564"/>
    </source>
</evidence>
<gene>
    <name evidence="2" type="ORF">EV385_6408</name>
</gene>
<keyword evidence="3" id="KW-1185">Reference proteome</keyword>
<organism evidence="2 3">
    <name type="scientific">Krasilnikovia cinnamomea</name>
    <dbReference type="NCBI Taxonomy" id="349313"/>
    <lineage>
        <taxon>Bacteria</taxon>
        <taxon>Bacillati</taxon>
        <taxon>Actinomycetota</taxon>
        <taxon>Actinomycetes</taxon>
        <taxon>Micromonosporales</taxon>
        <taxon>Micromonosporaceae</taxon>
        <taxon>Krasilnikovia</taxon>
    </lineage>
</organism>
<proteinExistence type="predicted"/>
<sequence>MRTEDTGIRQTASHANLPGQQAGRPLVRAEATTDEAYPYALRVGDHATVRVPMTAAGLRSLRDALTALLDSAEPAEADDFVTVWARANGATVRGGTASATAGRCTEPTAEIIPLPARPARFLLAA</sequence>
<accession>A0A4Q7ZTB7</accession>
<feature type="region of interest" description="Disordered" evidence="1">
    <location>
        <begin position="1"/>
        <end position="24"/>
    </location>
</feature>
<dbReference type="Proteomes" id="UP000292564">
    <property type="component" value="Unassembled WGS sequence"/>
</dbReference>
<protein>
    <submittedName>
        <fullName evidence="2">Uncharacterized protein</fullName>
    </submittedName>
</protein>
<reference evidence="2 3" key="1">
    <citation type="submission" date="2019-02" db="EMBL/GenBank/DDBJ databases">
        <title>Sequencing the genomes of 1000 actinobacteria strains.</title>
        <authorList>
            <person name="Klenk H.-P."/>
        </authorList>
    </citation>
    <scope>NUCLEOTIDE SEQUENCE [LARGE SCALE GENOMIC DNA]</scope>
    <source>
        <strain evidence="2 3">DSM 45162</strain>
    </source>
</reference>
<name>A0A4Q7ZTB7_9ACTN</name>